<feature type="region of interest" description="Disordered" evidence="1">
    <location>
        <begin position="29"/>
        <end position="63"/>
    </location>
</feature>
<evidence type="ECO:0000313" key="2">
    <source>
        <dbReference type="EMBL" id="KAG0554923.1"/>
    </source>
</evidence>
<dbReference type="EMBL" id="CM026433">
    <property type="protein sequence ID" value="KAG0554923.1"/>
    <property type="molecule type" value="Genomic_DNA"/>
</dbReference>
<protein>
    <submittedName>
        <fullName evidence="2">Uncharacterized protein</fullName>
    </submittedName>
</protein>
<evidence type="ECO:0000256" key="1">
    <source>
        <dbReference type="SAM" id="MobiDB-lite"/>
    </source>
</evidence>
<accession>A0A8T0G6N7</accession>
<reference evidence="2" key="1">
    <citation type="submission" date="2020-06" db="EMBL/GenBank/DDBJ databases">
        <title>WGS assembly of Ceratodon purpureus strain R40.</title>
        <authorList>
            <person name="Carey S.B."/>
            <person name="Jenkins J."/>
            <person name="Shu S."/>
            <person name="Lovell J.T."/>
            <person name="Sreedasyam A."/>
            <person name="Maumus F."/>
            <person name="Tiley G.P."/>
            <person name="Fernandez-Pozo N."/>
            <person name="Barry K."/>
            <person name="Chen C."/>
            <person name="Wang M."/>
            <person name="Lipzen A."/>
            <person name="Daum C."/>
            <person name="Saski C.A."/>
            <person name="Payton A.C."/>
            <person name="Mcbreen J.C."/>
            <person name="Conrad R.E."/>
            <person name="Kollar L.M."/>
            <person name="Olsson S."/>
            <person name="Huttunen S."/>
            <person name="Landis J.B."/>
            <person name="Wickett N.J."/>
            <person name="Johnson M.G."/>
            <person name="Rensing S.A."/>
            <person name="Grimwood J."/>
            <person name="Schmutz J."/>
            <person name="Mcdaniel S.F."/>
        </authorList>
    </citation>
    <scope>NUCLEOTIDE SEQUENCE</scope>
    <source>
        <strain evidence="2">R40</strain>
    </source>
</reference>
<dbReference type="Proteomes" id="UP000822688">
    <property type="component" value="Chromosome 12"/>
</dbReference>
<comment type="caution">
    <text evidence="2">The sequence shown here is derived from an EMBL/GenBank/DDBJ whole genome shotgun (WGS) entry which is preliminary data.</text>
</comment>
<name>A0A8T0G6N7_CERPU</name>
<gene>
    <name evidence="2" type="ORF">KC19_12G130500</name>
</gene>
<evidence type="ECO:0000313" key="3">
    <source>
        <dbReference type="Proteomes" id="UP000822688"/>
    </source>
</evidence>
<proteinExistence type="predicted"/>
<dbReference type="AlphaFoldDB" id="A0A8T0G6N7"/>
<organism evidence="2 3">
    <name type="scientific">Ceratodon purpureus</name>
    <name type="common">Fire moss</name>
    <name type="synonym">Dicranum purpureum</name>
    <dbReference type="NCBI Taxonomy" id="3225"/>
    <lineage>
        <taxon>Eukaryota</taxon>
        <taxon>Viridiplantae</taxon>
        <taxon>Streptophyta</taxon>
        <taxon>Embryophyta</taxon>
        <taxon>Bryophyta</taxon>
        <taxon>Bryophytina</taxon>
        <taxon>Bryopsida</taxon>
        <taxon>Dicranidae</taxon>
        <taxon>Pseudoditrichales</taxon>
        <taxon>Ditrichaceae</taxon>
        <taxon>Ceratodon</taxon>
    </lineage>
</organism>
<sequence length="101" mass="11136">MQSISEYSSLSNTPLPLRLPPSIFPPILSSSSDPFNPQPQLPATVPLRRTPFVTPSPPSPDLARQSDLDFCSSAWNASNPSYQTHLLSAYIYLPKISSIHR</sequence>
<keyword evidence="3" id="KW-1185">Reference proteome</keyword>